<reference evidence="2" key="1">
    <citation type="submission" date="2022-10" db="EMBL/GenBank/DDBJ databases">
        <authorList>
            <person name="Chen Y."/>
            <person name="Dougan E. K."/>
            <person name="Chan C."/>
            <person name="Rhodes N."/>
            <person name="Thang M."/>
        </authorList>
    </citation>
    <scope>NUCLEOTIDE SEQUENCE</scope>
</reference>
<dbReference type="EMBL" id="CAMXCT020002223">
    <property type="protein sequence ID" value="CAL1149918.1"/>
    <property type="molecule type" value="Genomic_DNA"/>
</dbReference>
<evidence type="ECO:0000256" key="1">
    <source>
        <dbReference type="SAM" id="MobiDB-lite"/>
    </source>
</evidence>
<organism evidence="2">
    <name type="scientific">Cladocopium goreaui</name>
    <dbReference type="NCBI Taxonomy" id="2562237"/>
    <lineage>
        <taxon>Eukaryota</taxon>
        <taxon>Sar</taxon>
        <taxon>Alveolata</taxon>
        <taxon>Dinophyceae</taxon>
        <taxon>Suessiales</taxon>
        <taxon>Symbiodiniaceae</taxon>
        <taxon>Cladocopium</taxon>
    </lineage>
</organism>
<name>A0A9P1G1L2_9DINO</name>
<evidence type="ECO:0000313" key="4">
    <source>
        <dbReference type="Proteomes" id="UP001152797"/>
    </source>
</evidence>
<accession>A0A9P1G1L2</accession>
<feature type="compositionally biased region" description="Low complexity" evidence="1">
    <location>
        <begin position="76"/>
        <end position="90"/>
    </location>
</feature>
<gene>
    <name evidence="2" type="ORF">C1SCF055_LOCUS23010</name>
</gene>
<feature type="region of interest" description="Disordered" evidence="1">
    <location>
        <begin position="76"/>
        <end position="95"/>
    </location>
</feature>
<proteinExistence type="predicted"/>
<comment type="caution">
    <text evidence="2">The sequence shown here is derived from an EMBL/GenBank/DDBJ whole genome shotgun (WGS) entry which is preliminary data.</text>
</comment>
<evidence type="ECO:0000313" key="3">
    <source>
        <dbReference type="EMBL" id="CAL1149918.1"/>
    </source>
</evidence>
<dbReference type="Proteomes" id="UP001152797">
    <property type="component" value="Unassembled WGS sequence"/>
</dbReference>
<sequence length="1324" mass="150160">MWRVLVKSGLDAKKLSVFGADESSLIARQICEQLGVICESWHEDLVLGWILSVSSAEPFQKRLRGDHQQDPLVVGSLSQQHFSRSSSSSGSGLGRTSKDMDFLWTPLSAKQRALRDQTEAKQEHENALKDRWSKELYKELMKVQAPILNGMEICVNQSRVHVAIAGKTRPSTLKRYIKAWRDWQTWKLNTWGSDVFVHPGMFCEYLFNRFDEPCGATVPNFICKAVAWFEKTAGFDTSDTVALSRAVIQIRDYLTEKLSADAPPVRRAPRYPAVAVEALESLVLDTNELVGMRIMAWVKLLKIWGALRYDDMQKIKPGDLHLTGGRLTTTLRVTKTSGPGKRVQELPVCISEQAFVWDSDWIPQGFQLLKTYADFDRDYLLPKLTADWGGFMQRYATYQDVTAYSCRLRKHLVSHYDINPLFPEDFASFWTEHSERATLPTALAMLGVQGAQKDLVGRWKPEARDTYVRAYNGLVSQLQAKYSKTLRKHDRYTLLDEIDIIESADAWLRDRKSEISDDERADLVHTLMSTLDSFAVQEPVGTFANPEPMSEDFDVADLETTGDDRLESKAQRETGYIIEMQAHFFENGVTNVNKFSSFFRDEADLINVLRTDFNVDAAASLQDRAKVAAIICSWKETVTKAKRQAEVEAEMNSREWTKPIPTGDYVQLRNYFQKNVGIVEDRVMPSTEYLEKKLQELENGEFRAETLAEVVSKDEIDPDVLVPVFDSKGSLSVKKGSTTVPMPTGPEQLRRRLSVMQNCLMMLSMKHVGREEIQDVSKDVFDKYKDYILGDYVWGLSSTDLNGQQIQTPPWGLVLSYEHAVRKRAYSLMLSERLMLGAALEKAWKCPTTKERHFITPLALYSKRSYAPSANPGKCNYKGCKFVHMCNKCFKTGHNALNCKAVRKTDTVVIFENPEDLGAVQQGPFLGQRPASMWQWPEFSELLDSGDFATVELVLQSCGGLQKLDRMCFEMAAKGEDDPYMKAEVWRDNYESVGDHEEFVRQHFEEECEEGLMEKLTLEQAKQRYGDKIAISSLAVLVEESHGNKRRRFLHDPAEHGLLACRVKHSDNFIFVNKVGTFGVASASYWWGRLAGSGIRLVHELLGPEMPIEMLIFADDLESLGAGVGGRTILWFLADRTRDGGSLQEPPPLRDGEGDDVIFYTDAKATECGAWIGGFLQAKDGSIAEWFSEEVKTEWAPWLFIRGDPKRVIAALEMLATLIAARLWARGLSKGGRGKCWIKGSTDNLSNAYAVSKWMSTKYPLTVLIMELSETLRTRDCELCLEWVPREKNQLADDLTNEKFDHFPMELRVRLVGGDTNGWCWTAF</sequence>
<keyword evidence="4" id="KW-1185">Reference proteome</keyword>
<dbReference type="EMBL" id="CAMXCT010002223">
    <property type="protein sequence ID" value="CAI3996543.1"/>
    <property type="molecule type" value="Genomic_DNA"/>
</dbReference>
<protein>
    <submittedName>
        <fullName evidence="2">Uncharacterized protein</fullName>
    </submittedName>
</protein>
<reference evidence="3" key="2">
    <citation type="submission" date="2024-04" db="EMBL/GenBank/DDBJ databases">
        <authorList>
            <person name="Chen Y."/>
            <person name="Shah S."/>
            <person name="Dougan E. K."/>
            <person name="Thang M."/>
            <person name="Chan C."/>
        </authorList>
    </citation>
    <scope>NUCLEOTIDE SEQUENCE [LARGE SCALE GENOMIC DNA]</scope>
</reference>
<dbReference type="EMBL" id="CAMXCT030002223">
    <property type="protein sequence ID" value="CAL4783855.1"/>
    <property type="molecule type" value="Genomic_DNA"/>
</dbReference>
<evidence type="ECO:0000313" key="2">
    <source>
        <dbReference type="EMBL" id="CAI3996543.1"/>
    </source>
</evidence>